<dbReference type="PANTHER" id="PTHR39339">
    <property type="entry name" value="SLR1444 PROTEIN"/>
    <property type="match status" value="1"/>
</dbReference>
<dbReference type="AlphaFoldDB" id="A0A1G8QYX0"/>
<dbReference type="RefSeq" id="WP_090364433.1">
    <property type="nucleotide sequence ID" value="NZ_FNEM01000005.1"/>
</dbReference>
<evidence type="ECO:0000313" key="2">
    <source>
        <dbReference type="EMBL" id="SDJ09861.1"/>
    </source>
</evidence>
<protein>
    <submittedName>
        <fullName evidence="2">CHAD domain-containing protein</fullName>
    </submittedName>
</protein>
<keyword evidence="3" id="KW-1185">Reference proteome</keyword>
<feature type="domain" description="CHAD" evidence="1">
    <location>
        <begin position="1"/>
        <end position="256"/>
    </location>
</feature>
<dbReference type="PROSITE" id="PS51708">
    <property type="entry name" value="CHAD"/>
    <property type="match status" value="1"/>
</dbReference>
<dbReference type="EMBL" id="FNEM01000005">
    <property type="protein sequence ID" value="SDJ09861.1"/>
    <property type="molecule type" value="Genomic_DNA"/>
</dbReference>
<dbReference type="InterPro" id="IPR038186">
    <property type="entry name" value="CHAD_dom_sf"/>
</dbReference>
<dbReference type="InterPro" id="IPR007899">
    <property type="entry name" value="CHAD_dom"/>
</dbReference>
<dbReference type="Gene3D" id="1.40.20.10">
    <property type="entry name" value="CHAD domain"/>
    <property type="match status" value="1"/>
</dbReference>
<name>A0A1G8QYX0_9GAMM</name>
<dbReference type="SMART" id="SM00880">
    <property type="entry name" value="CHAD"/>
    <property type="match status" value="1"/>
</dbReference>
<proteinExistence type="predicted"/>
<accession>A0A1G8QYX0</accession>
<evidence type="ECO:0000313" key="3">
    <source>
        <dbReference type="Proteomes" id="UP000199527"/>
    </source>
</evidence>
<dbReference type="Proteomes" id="UP000199527">
    <property type="component" value="Unassembled WGS sequence"/>
</dbReference>
<organism evidence="2 3">
    <name type="scientific">Ferrimonas sediminum</name>
    <dbReference type="NCBI Taxonomy" id="718193"/>
    <lineage>
        <taxon>Bacteria</taxon>
        <taxon>Pseudomonadati</taxon>
        <taxon>Pseudomonadota</taxon>
        <taxon>Gammaproteobacteria</taxon>
        <taxon>Alteromonadales</taxon>
        <taxon>Ferrimonadaceae</taxon>
        <taxon>Ferrimonas</taxon>
    </lineage>
</organism>
<dbReference type="PANTHER" id="PTHR39339:SF1">
    <property type="entry name" value="CHAD DOMAIN-CONTAINING PROTEIN"/>
    <property type="match status" value="1"/>
</dbReference>
<sequence>MAEDVVRVLQPKLASLYQGALHQGESIDLKGDGEPLHHYRVGLRKCRSLLKLYRQMLPQALYESLVISLGQQARVTNLMRDLDVLQQSLPASHPLLAVVEAWRRQAFTELFLQLGQLKRERALCVSVMALPWPKALAQFSEVTENVAVKLEGKIHRVHQRALLGGHPQDWHRLRIVIKRRRYLKEQCQPGASYRGDKALQDALGAFNDSCCQIAFLEQQQQRLSADLQPVLRQLLEQLEHRRQQQLAALGHLPEQN</sequence>
<dbReference type="Pfam" id="PF05235">
    <property type="entry name" value="CHAD"/>
    <property type="match status" value="1"/>
</dbReference>
<gene>
    <name evidence="2" type="ORF">SAMN04488540_1052</name>
</gene>
<evidence type="ECO:0000259" key="1">
    <source>
        <dbReference type="PROSITE" id="PS51708"/>
    </source>
</evidence>
<reference evidence="3" key="1">
    <citation type="submission" date="2016-10" db="EMBL/GenBank/DDBJ databases">
        <authorList>
            <person name="Varghese N."/>
            <person name="Submissions S."/>
        </authorList>
    </citation>
    <scope>NUCLEOTIDE SEQUENCE [LARGE SCALE GENOMIC DNA]</scope>
    <source>
        <strain evidence="3">DSM 23317</strain>
    </source>
</reference>
<dbReference type="OrthoDB" id="9810154at2"/>